<feature type="transmembrane region" description="Helical" evidence="7">
    <location>
        <begin position="638"/>
        <end position="663"/>
    </location>
</feature>
<keyword evidence="10" id="KW-1185">Reference proteome</keyword>
<dbReference type="InterPro" id="IPR004869">
    <property type="entry name" value="MMPL_dom"/>
</dbReference>
<dbReference type="EMBL" id="FNVU01000013">
    <property type="protein sequence ID" value="SEG82447.1"/>
    <property type="molecule type" value="Genomic_DNA"/>
</dbReference>
<keyword evidence="3" id="KW-1003">Cell membrane</keyword>
<name>A0A1H6DAG7_9ACTN</name>
<comment type="similarity">
    <text evidence="2">Belongs to the resistance-nodulation-cell division (RND) (TC 2.A.6) family. MmpL subfamily.</text>
</comment>
<feature type="transmembrane region" description="Helical" evidence="7">
    <location>
        <begin position="564"/>
        <end position="584"/>
    </location>
</feature>
<evidence type="ECO:0000313" key="9">
    <source>
        <dbReference type="EMBL" id="SEG82447.1"/>
    </source>
</evidence>
<feature type="transmembrane region" description="Helical" evidence="7">
    <location>
        <begin position="213"/>
        <end position="233"/>
    </location>
</feature>
<proteinExistence type="inferred from homology"/>
<evidence type="ECO:0000256" key="5">
    <source>
        <dbReference type="ARBA" id="ARBA00022989"/>
    </source>
</evidence>
<dbReference type="AlphaFoldDB" id="A0A1H6DAG7"/>
<evidence type="ECO:0000256" key="1">
    <source>
        <dbReference type="ARBA" id="ARBA00004651"/>
    </source>
</evidence>
<keyword evidence="6 7" id="KW-0472">Membrane</keyword>
<dbReference type="PANTHER" id="PTHR33406:SF11">
    <property type="entry name" value="MEMBRANE PROTEIN SCO6666-RELATED"/>
    <property type="match status" value="1"/>
</dbReference>
<reference evidence="9 10" key="1">
    <citation type="submission" date="2016-10" db="EMBL/GenBank/DDBJ databases">
        <authorList>
            <person name="de Groot N.N."/>
        </authorList>
    </citation>
    <scope>NUCLEOTIDE SEQUENCE [LARGE SCALE GENOMIC DNA]</scope>
    <source>
        <strain evidence="9 10">CGMCC 4.2023</strain>
    </source>
</reference>
<feature type="transmembrane region" description="Helical" evidence="7">
    <location>
        <begin position="533"/>
        <end position="552"/>
    </location>
</feature>
<dbReference type="Pfam" id="PF03176">
    <property type="entry name" value="MMPL"/>
    <property type="match status" value="2"/>
</dbReference>
<evidence type="ECO:0000256" key="7">
    <source>
        <dbReference type="SAM" id="Phobius"/>
    </source>
</evidence>
<dbReference type="RefSeq" id="WP_103888640.1">
    <property type="nucleotide sequence ID" value="NZ_FNVU01000013.1"/>
</dbReference>
<dbReference type="InterPro" id="IPR050545">
    <property type="entry name" value="Mycobact_MmpL"/>
</dbReference>
<dbReference type="Gene3D" id="1.20.1640.10">
    <property type="entry name" value="Multidrug efflux transporter AcrB transmembrane domain"/>
    <property type="match status" value="2"/>
</dbReference>
<feature type="transmembrane region" description="Helical" evidence="7">
    <location>
        <begin position="604"/>
        <end position="626"/>
    </location>
</feature>
<evidence type="ECO:0000256" key="2">
    <source>
        <dbReference type="ARBA" id="ARBA00010157"/>
    </source>
</evidence>
<feature type="transmembrane region" description="Helical" evidence="7">
    <location>
        <begin position="29"/>
        <end position="49"/>
    </location>
</feature>
<keyword evidence="5 7" id="KW-1133">Transmembrane helix</keyword>
<organism evidence="9 10">
    <name type="scientific">Actinacidiphila yanglinensis</name>
    <dbReference type="NCBI Taxonomy" id="310779"/>
    <lineage>
        <taxon>Bacteria</taxon>
        <taxon>Bacillati</taxon>
        <taxon>Actinomycetota</taxon>
        <taxon>Actinomycetes</taxon>
        <taxon>Kitasatosporales</taxon>
        <taxon>Streptomycetaceae</taxon>
        <taxon>Actinacidiphila</taxon>
    </lineage>
</organism>
<evidence type="ECO:0000313" key="10">
    <source>
        <dbReference type="Proteomes" id="UP000236754"/>
    </source>
</evidence>
<comment type="subcellular location">
    <subcellularLocation>
        <location evidence="1">Cell membrane</location>
        <topology evidence="1">Multi-pass membrane protein</topology>
    </subcellularLocation>
</comment>
<feature type="transmembrane region" description="Helical" evidence="7">
    <location>
        <begin position="669"/>
        <end position="693"/>
    </location>
</feature>
<dbReference type="Proteomes" id="UP000236754">
    <property type="component" value="Unassembled WGS sequence"/>
</dbReference>
<evidence type="ECO:0000256" key="4">
    <source>
        <dbReference type="ARBA" id="ARBA00022692"/>
    </source>
</evidence>
<dbReference type="OrthoDB" id="7051771at2"/>
<dbReference type="PANTHER" id="PTHR33406">
    <property type="entry name" value="MEMBRANE PROTEIN MJ1562-RELATED"/>
    <property type="match status" value="1"/>
</dbReference>
<gene>
    <name evidence="9" type="ORF">SAMN05216223_113149</name>
</gene>
<keyword evidence="4 7" id="KW-0812">Transmembrane</keyword>
<dbReference type="InterPro" id="IPR000731">
    <property type="entry name" value="SSD"/>
</dbReference>
<evidence type="ECO:0000259" key="8">
    <source>
        <dbReference type="PROSITE" id="PS50156"/>
    </source>
</evidence>
<evidence type="ECO:0000256" key="6">
    <source>
        <dbReference type="ARBA" id="ARBA00023136"/>
    </source>
</evidence>
<protein>
    <submittedName>
        <fullName evidence="9">Putative drug exporter of the RND superfamily</fullName>
    </submittedName>
</protein>
<feature type="domain" description="SSD" evidence="8">
    <location>
        <begin position="203"/>
        <end position="334"/>
    </location>
</feature>
<dbReference type="PROSITE" id="PS50156">
    <property type="entry name" value="SSD"/>
    <property type="match status" value="1"/>
</dbReference>
<dbReference type="SUPFAM" id="SSF82866">
    <property type="entry name" value="Multidrug efflux transporter AcrB transmembrane domain"/>
    <property type="match status" value="2"/>
</dbReference>
<evidence type="ECO:0000256" key="3">
    <source>
        <dbReference type="ARBA" id="ARBA00022475"/>
    </source>
</evidence>
<feature type="transmembrane region" description="Helical" evidence="7">
    <location>
        <begin position="239"/>
        <end position="259"/>
    </location>
</feature>
<feature type="transmembrane region" description="Helical" evidence="7">
    <location>
        <begin position="311"/>
        <end position="336"/>
    </location>
</feature>
<feature type="transmembrane region" description="Helical" evidence="7">
    <location>
        <begin position="280"/>
        <end position="299"/>
    </location>
</feature>
<dbReference type="GO" id="GO:0005886">
    <property type="term" value="C:plasma membrane"/>
    <property type="evidence" value="ECO:0007669"/>
    <property type="project" value="UniProtKB-SubCell"/>
</dbReference>
<feature type="transmembrane region" description="Helical" evidence="7">
    <location>
        <begin position="185"/>
        <end position="206"/>
    </location>
</feature>
<accession>A0A1H6DAG7</accession>
<feature type="transmembrane region" description="Helical" evidence="7">
    <location>
        <begin position="371"/>
        <end position="389"/>
    </location>
</feature>
<sequence>MASPSSPLPPGAGSGRLGRIGSFCGRHPVWVIAVWLVLLVLALGGRHIVGPTFSDKISLPGSQSAKGGDLLQASDPAAAAPNGKAVLHVGSGTVADHQHAVDETVDNLKAMPHVEAVSGQTTSSDGRTSYVTVSFDVQLKTLGHGYTDTLDKAAEPARADGVQVAFGGDFDQVTVAPASDLRSEIVGIAVALLILLIAFGSVLAAVLPLLCALVAVGVGIGVVGIVAGAVTFATAAPTLAVMIGLGVGIDYSLFLTTRFRQELIDGRDPREAAARTADSSGHAVMVAALTVSVALLSLYASGLSFIGKLGLAATIAVVVTATASLTLVPAALTLVGRSIDRIRTRRRPIAEGTGESDDWHRYARTVARHPVRFLVPGVTVLVVCAIPLFSMRLGHVDDGANEKGTTSRTAYDWITDAKGPGFGPGANGPFTVVVDLRGATVSADTVADDLTRGLQGTPDVAAVAKVQPSSDGKILVTTVQPASSPQSAATGGLFQTLLHHTLPDSLHGTGTTGYLTGTAAGQQDFRDKVAQRLPIIIGVVLVCAFLLLMTVFRSLVIPVKAVILNLLTTGASYGVLVAAFQWGWASGLLGLPEAVPIESYVPMMMFAIVFGLSMDYEIFLLSRISAAWRRTGDNTASVAAGLAATGRVISSAALIMTAVFLSFVASPTVVVKMLAVGLAVSVILDATLVRLVLVPSTMFLIGRANWWLPRRLDRVLPHLRA</sequence>